<dbReference type="OrthoDB" id="9809549at2"/>
<evidence type="ECO:0000259" key="1">
    <source>
        <dbReference type="Pfam" id="PF12697"/>
    </source>
</evidence>
<dbReference type="RefSeq" id="WP_090388025.1">
    <property type="nucleotide sequence ID" value="NZ_FMZO01000001.1"/>
</dbReference>
<evidence type="ECO:0000313" key="2">
    <source>
        <dbReference type="EMBL" id="SDB99503.1"/>
    </source>
</evidence>
<name>A0A1G6HZD4_NIADE</name>
<sequence length="359" mass="40774">MLLKNDFLFFGRFCLLLFLLTCNFPGGSALNAQDHITHYREQEVHFTYNGDTLFGKLITPGVFKGKLPVIVFVHGSGPEDYSSSGNYRYLWEVFTKMGFACYSWNRPGVAPSGGKWFQMSVADRAREVVEAIRRVKKMKEVDSLRLGLWGISQAGWVIPEVAGIMAPAFVITVSSPVTTAFRQEGYRVRAEMRADGLARKEQRQAAAYNRKLRKMIKTGRAYQQFSELQNKTGHEKWSGYVIRGDEMVYDYLSVVFKEDHPPDIDRLRCPVLAIWGANDLAVPPRKSARVYRKALKRAGNSNVLVRIIPDADHTLTFNRTGKRAETIKRREQYSKSPAAVFAPGYIQLMTDWLAGLELE</sequence>
<evidence type="ECO:0000313" key="3">
    <source>
        <dbReference type="Proteomes" id="UP000198757"/>
    </source>
</evidence>
<proteinExistence type="predicted"/>
<accession>A0A1G6HZD4</accession>
<dbReference type="PANTHER" id="PTHR43265">
    <property type="entry name" value="ESTERASE ESTD"/>
    <property type="match status" value="1"/>
</dbReference>
<dbReference type="InterPro" id="IPR029058">
    <property type="entry name" value="AB_hydrolase_fold"/>
</dbReference>
<dbReference type="EMBL" id="FMZO01000001">
    <property type="protein sequence ID" value="SDB99503.1"/>
    <property type="molecule type" value="Genomic_DNA"/>
</dbReference>
<gene>
    <name evidence="2" type="ORF">SAMN04487894_10133</name>
</gene>
<dbReference type="SUPFAM" id="SSF53474">
    <property type="entry name" value="alpha/beta-Hydrolases"/>
    <property type="match status" value="1"/>
</dbReference>
<dbReference type="Proteomes" id="UP000198757">
    <property type="component" value="Unassembled WGS sequence"/>
</dbReference>
<dbReference type="GO" id="GO:0052689">
    <property type="term" value="F:carboxylic ester hydrolase activity"/>
    <property type="evidence" value="ECO:0007669"/>
    <property type="project" value="TreeGrafter"/>
</dbReference>
<dbReference type="PANTHER" id="PTHR43265:SF1">
    <property type="entry name" value="ESTERASE ESTD"/>
    <property type="match status" value="1"/>
</dbReference>
<dbReference type="AlphaFoldDB" id="A0A1G6HZD4"/>
<dbReference type="STRING" id="1285928.SAMN04487894_10133"/>
<protein>
    <recommendedName>
        <fullName evidence="1">AB hydrolase-1 domain-containing protein</fullName>
    </recommendedName>
</protein>
<reference evidence="3" key="1">
    <citation type="submission" date="2016-10" db="EMBL/GenBank/DDBJ databases">
        <authorList>
            <person name="Varghese N."/>
            <person name="Submissions S."/>
        </authorList>
    </citation>
    <scope>NUCLEOTIDE SEQUENCE [LARGE SCALE GENOMIC DNA]</scope>
    <source>
        <strain evidence="3">DSM 25811 / CCM 8410 / LMG 26954 / E90</strain>
    </source>
</reference>
<dbReference type="Pfam" id="PF12697">
    <property type="entry name" value="Abhydrolase_6"/>
    <property type="match status" value="1"/>
</dbReference>
<feature type="domain" description="AB hydrolase-1" evidence="1">
    <location>
        <begin position="70"/>
        <end position="316"/>
    </location>
</feature>
<dbReference type="InterPro" id="IPR000073">
    <property type="entry name" value="AB_hydrolase_1"/>
</dbReference>
<keyword evidence="3" id="KW-1185">Reference proteome</keyword>
<dbReference type="InterPro" id="IPR053145">
    <property type="entry name" value="AB_hydrolase_Est10"/>
</dbReference>
<organism evidence="2 3">
    <name type="scientific">Niabella drilacis (strain DSM 25811 / CCM 8410 / CCUG 62505 / LMG 26954 / E90)</name>
    <dbReference type="NCBI Taxonomy" id="1285928"/>
    <lineage>
        <taxon>Bacteria</taxon>
        <taxon>Pseudomonadati</taxon>
        <taxon>Bacteroidota</taxon>
        <taxon>Chitinophagia</taxon>
        <taxon>Chitinophagales</taxon>
        <taxon>Chitinophagaceae</taxon>
        <taxon>Niabella</taxon>
    </lineage>
</organism>
<dbReference type="Gene3D" id="3.40.50.1820">
    <property type="entry name" value="alpha/beta hydrolase"/>
    <property type="match status" value="1"/>
</dbReference>